<gene>
    <name evidence="10" type="ORF">PSON_ATCC_30995.1.T1500086</name>
</gene>
<evidence type="ECO:0000256" key="8">
    <source>
        <dbReference type="ARBA" id="ARBA00034078"/>
    </source>
</evidence>
<dbReference type="GO" id="GO:0046872">
    <property type="term" value="F:metal ion binding"/>
    <property type="evidence" value="ECO:0007669"/>
    <property type="project" value="UniProtKB-KW"/>
</dbReference>
<keyword evidence="2" id="KW-0813">Transport</keyword>
<keyword evidence="5" id="KW-0249">Electron transport</keyword>
<dbReference type="GO" id="GO:0009055">
    <property type="term" value="F:electron transfer activity"/>
    <property type="evidence" value="ECO:0007669"/>
    <property type="project" value="TreeGrafter"/>
</dbReference>
<comment type="caution">
    <text evidence="10">The sequence shown here is derived from an EMBL/GenBank/DDBJ whole genome shotgun (WGS) entry which is preliminary data.</text>
</comment>
<evidence type="ECO:0000256" key="6">
    <source>
        <dbReference type="ARBA" id="ARBA00023004"/>
    </source>
</evidence>
<comment type="similarity">
    <text evidence="1">Belongs to the adrenodoxin/putidaredoxin family.</text>
</comment>
<evidence type="ECO:0000256" key="4">
    <source>
        <dbReference type="ARBA" id="ARBA00022723"/>
    </source>
</evidence>
<evidence type="ECO:0000256" key="1">
    <source>
        <dbReference type="ARBA" id="ARBA00010914"/>
    </source>
</evidence>
<dbReference type="InterPro" id="IPR001055">
    <property type="entry name" value="Adrenodoxin-like"/>
</dbReference>
<sequence>MNEQMQCNNYHNYIILMIRVLIKYGAAQQKMVTFFFKNKDNSLTKVTGQIGQNLLQIAHKNEIDLEGACEQSLACSTCHVILPKQLYDKLSQPIAEEEDLLDLAYGLTETSRLGCQVQIDERFENVVIQLPKATRNFYVDGHKPKPH</sequence>
<keyword evidence="11" id="KW-1185">Reference proteome</keyword>
<dbReference type="GO" id="GO:0140647">
    <property type="term" value="P:P450-containing electron transport chain"/>
    <property type="evidence" value="ECO:0007669"/>
    <property type="project" value="InterPro"/>
</dbReference>
<dbReference type="Pfam" id="PF00111">
    <property type="entry name" value="Fer2"/>
    <property type="match status" value="1"/>
</dbReference>
<keyword evidence="6" id="KW-0408">Iron</keyword>
<dbReference type="InterPro" id="IPR018298">
    <property type="entry name" value="Adrenodoxin_Fe-S_BS"/>
</dbReference>
<evidence type="ECO:0000313" key="10">
    <source>
        <dbReference type="EMBL" id="CAD8124303.1"/>
    </source>
</evidence>
<keyword evidence="3" id="KW-0001">2Fe-2S</keyword>
<dbReference type="Proteomes" id="UP000692954">
    <property type="component" value="Unassembled WGS sequence"/>
</dbReference>
<dbReference type="OrthoDB" id="268593at2759"/>
<dbReference type="AlphaFoldDB" id="A0A8S1RA88"/>
<comment type="cofactor">
    <cofactor evidence="8">
        <name>[2Fe-2S] cluster</name>
        <dbReference type="ChEBI" id="CHEBI:190135"/>
    </cofactor>
</comment>
<dbReference type="GO" id="GO:0005739">
    <property type="term" value="C:mitochondrion"/>
    <property type="evidence" value="ECO:0007669"/>
    <property type="project" value="TreeGrafter"/>
</dbReference>
<dbReference type="CDD" id="cd00207">
    <property type="entry name" value="fer2"/>
    <property type="match status" value="1"/>
</dbReference>
<dbReference type="PROSITE" id="PS00814">
    <property type="entry name" value="ADX"/>
    <property type="match status" value="1"/>
</dbReference>
<dbReference type="EMBL" id="CAJJDN010000150">
    <property type="protein sequence ID" value="CAD8124303.1"/>
    <property type="molecule type" value="Genomic_DNA"/>
</dbReference>
<evidence type="ECO:0000313" key="11">
    <source>
        <dbReference type="Proteomes" id="UP000692954"/>
    </source>
</evidence>
<evidence type="ECO:0000256" key="3">
    <source>
        <dbReference type="ARBA" id="ARBA00022714"/>
    </source>
</evidence>
<dbReference type="PANTHER" id="PTHR23426:SF72">
    <property type="entry name" value="2FE-2S FERREDOXIN-TYPE DOMAIN-CONTAINING PROTEIN"/>
    <property type="match status" value="1"/>
</dbReference>
<dbReference type="PROSITE" id="PS51085">
    <property type="entry name" value="2FE2S_FER_2"/>
    <property type="match status" value="1"/>
</dbReference>
<keyword evidence="4" id="KW-0479">Metal-binding</keyword>
<evidence type="ECO:0000259" key="9">
    <source>
        <dbReference type="PROSITE" id="PS51085"/>
    </source>
</evidence>
<reference evidence="10" key="1">
    <citation type="submission" date="2021-01" db="EMBL/GenBank/DDBJ databases">
        <authorList>
            <consortium name="Genoscope - CEA"/>
            <person name="William W."/>
        </authorList>
    </citation>
    <scope>NUCLEOTIDE SEQUENCE</scope>
</reference>
<dbReference type="PANTHER" id="PTHR23426">
    <property type="entry name" value="FERREDOXIN/ADRENODOXIN"/>
    <property type="match status" value="1"/>
</dbReference>
<feature type="domain" description="2Fe-2S ferredoxin-type" evidence="9">
    <location>
        <begin position="30"/>
        <end position="134"/>
    </location>
</feature>
<dbReference type="InterPro" id="IPR001041">
    <property type="entry name" value="2Fe-2S_ferredoxin-type"/>
</dbReference>
<evidence type="ECO:0000256" key="5">
    <source>
        <dbReference type="ARBA" id="ARBA00022982"/>
    </source>
</evidence>
<dbReference type="GO" id="GO:0051537">
    <property type="term" value="F:2 iron, 2 sulfur cluster binding"/>
    <property type="evidence" value="ECO:0007669"/>
    <property type="project" value="UniProtKB-KW"/>
</dbReference>
<name>A0A8S1RA88_9CILI</name>
<proteinExistence type="inferred from homology"/>
<organism evidence="10 11">
    <name type="scientific">Paramecium sonneborni</name>
    <dbReference type="NCBI Taxonomy" id="65129"/>
    <lineage>
        <taxon>Eukaryota</taxon>
        <taxon>Sar</taxon>
        <taxon>Alveolata</taxon>
        <taxon>Ciliophora</taxon>
        <taxon>Intramacronucleata</taxon>
        <taxon>Oligohymenophorea</taxon>
        <taxon>Peniculida</taxon>
        <taxon>Parameciidae</taxon>
        <taxon>Paramecium</taxon>
    </lineage>
</organism>
<keyword evidence="7" id="KW-0411">Iron-sulfur</keyword>
<accession>A0A8S1RA88</accession>
<evidence type="ECO:0000256" key="2">
    <source>
        <dbReference type="ARBA" id="ARBA00022448"/>
    </source>
</evidence>
<protein>
    <recommendedName>
        <fullName evidence="9">2Fe-2S ferredoxin-type domain-containing protein</fullName>
    </recommendedName>
</protein>
<evidence type="ECO:0000256" key="7">
    <source>
        <dbReference type="ARBA" id="ARBA00023014"/>
    </source>
</evidence>